<dbReference type="PANTHER" id="PTHR43304">
    <property type="entry name" value="PHYTOCHROME-LIKE PROTEIN CPH1"/>
    <property type="match status" value="1"/>
</dbReference>
<comment type="caution">
    <text evidence="10">The sequence shown here is derived from an EMBL/GenBank/DDBJ whole genome shotgun (WGS) entry which is preliminary data.</text>
</comment>
<dbReference type="EC" id="2.7.13.3" evidence="2"/>
<dbReference type="PRINTS" id="PR00344">
    <property type="entry name" value="BCTRLSENSOR"/>
</dbReference>
<dbReference type="PANTHER" id="PTHR43304:SF1">
    <property type="entry name" value="PAC DOMAIN-CONTAINING PROTEIN"/>
    <property type="match status" value="1"/>
</dbReference>
<sequence length="422" mass="48693">MNSDTEVKILVVDDREDNLLSIETILERDNYQIVKADSGKAALKILLNQHDFTLILMDVRMPGMSGIETAELIYQRDKLRHIPIIFITAFNQDEEGMFEGYRTGAVDFIYKPINPQLLRYKVGIFVELFRQRNQLMTQETELRNINASLASEVEERKASEQKVKLLNAQLVKNNQELHAINEELDRFAYVASHDLQEPLRKIMMFSDRIRNRLLGQADADVDNSLEKILVAATRMQRLIKDILQFSRSEYASSTFELVDLNQVVHEVLSDMEEEIQKREAQLHVSPLPQIMGSSSQLRQLFQNLITNSLKFCKRGSRPEIYIYGETMREDDFTELPEERLSSRYFKIYVKDNGIGFDMENADKIFAVFKRLHSYQEYEGTGIGLSICKKIVNKHNGVIRAEGRPNEGATFIITLPEALVETT</sequence>
<evidence type="ECO:0000259" key="9">
    <source>
        <dbReference type="PROSITE" id="PS50110"/>
    </source>
</evidence>
<keyword evidence="5" id="KW-0418">Kinase</keyword>
<reference evidence="11" key="1">
    <citation type="journal article" date="2019" name="Int. J. Syst. Evol. Microbiol.">
        <title>The Global Catalogue of Microorganisms (GCM) 10K type strain sequencing project: providing services to taxonomists for standard genome sequencing and annotation.</title>
        <authorList>
            <consortium name="The Broad Institute Genomics Platform"/>
            <consortium name="The Broad Institute Genome Sequencing Center for Infectious Disease"/>
            <person name="Wu L."/>
            <person name="Ma J."/>
        </authorList>
    </citation>
    <scope>NUCLEOTIDE SEQUENCE [LARGE SCALE GENOMIC DNA]</scope>
    <source>
        <strain evidence="11">JCM 17927</strain>
    </source>
</reference>
<dbReference type="PROSITE" id="PS50109">
    <property type="entry name" value="HIS_KIN"/>
    <property type="match status" value="1"/>
</dbReference>
<dbReference type="InterPro" id="IPR001789">
    <property type="entry name" value="Sig_transdc_resp-reg_receiver"/>
</dbReference>
<keyword evidence="3 6" id="KW-0597">Phosphoprotein</keyword>
<dbReference type="EMBL" id="BAABHD010000080">
    <property type="protein sequence ID" value="GAA4465964.1"/>
    <property type="molecule type" value="Genomic_DNA"/>
</dbReference>
<feature type="modified residue" description="4-aspartylphosphate" evidence="6">
    <location>
        <position position="58"/>
    </location>
</feature>
<dbReference type="SMART" id="SM00448">
    <property type="entry name" value="REC"/>
    <property type="match status" value="1"/>
</dbReference>
<accession>A0ABP8NHL8</accession>
<dbReference type="PROSITE" id="PS50110">
    <property type="entry name" value="RESPONSE_REGULATORY"/>
    <property type="match status" value="1"/>
</dbReference>
<evidence type="ECO:0000256" key="7">
    <source>
        <dbReference type="SAM" id="Coils"/>
    </source>
</evidence>
<keyword evidence="4" id="KW-0808">Transferase</keyword>
<organism evidence="10 11">
    <name type="scientific">Nibrella saemangeumensis</name>
    <dbReference type="NCBI Taxonomy" id="1084526"/>
    <lineage>
        <taxon>Bacteria</taxon>
        <taxon>Pseudomonadati</taxon>
        <taxon>Bacteroidota</taxon>
        <taxon>Cytophagia</taxon>
        <taxon>Cytophagales</taxon>
        <taxon>Spirosomataceae</taxon>
        <taxon>Nibrella</taxon>
    </lineage>
</organism>
<dbReference type="InterPro" id="IPR011006">
    <property type="entry name" value="CheY-like_superfamily"/>
</dbReference>
<dbReference type="Gene3D" id="3.40.50.2300">
    <property type="match status" value="1"/>
</dbReference>
<evidence type="ECO:0000259" key="8">
    <source>
        <dbReference type="PROSITE" id="PS50109"/>
    </source>
</evidence>
<dbReference type="Proteomes" id="UP001501175">
    <property type="component" value="Unassembled WGS sequence"/>
</dbReference>
<dbReference type="Pfam" id="PF00512">
    <property type="entry name" value="HisKA"/>
    <property type="match status" value="1"/>
</dbReference>
<evidence type="ECO:0000256" key="2">
    <source>
        <dbReference type="ARBA" id="ARBA00012438"/>
    </source>
</evidence>
<dbReference type="Gene3D" id="1.10.287.130">
    <property type="match status" value="1"/>
</dbReference>
<gene>
    <name evidence="10" type="ORF">GCM10023189_47400</name>
</gene>
<dbReference type="Pfam" id="PF02518">
    <property type="entry name" value="HATPase_c"/>
    <property type="match status" value="1"/>
</dbReference>
<dbReference type="InterPro" id="IPR003594">
    <property type="entry name" value="HATPase_dom"/>
</dbReference>
<dbReference type="InterPro" id="IPR003661">
    <property type="entry name" value="HisK_dim/P_dom"/>
</dbReference>
<evidence type="ECO:0000256" key="6">
    <source>
        <dbReference type="PROSITE-ProRule" id="PRU00169"/>
    </source>
</evidence>
<proteinExistence type="predicted"/>
<dbReference type="SMART" id="SM00388">
    <property type="entry name" value="HisKA"/>
    <property type="match status" value="1"/>
</dbReference>
<dbReference type="InterPro" id="IPR005467">
    <property type="entry name" value="His_kinase_dom"/>
</dbReference>
<evidence type="ECO:0000256" key="1">
    <source>
        <dbReference type="ARBA" id="ARBA00000085"/>
    </source>
</evidence>
<feature type="coiled-coil region" evidence="7">
    <location>
        <begin position="149"/>
        <end position="183"/>
    </location>
</feature>
<evidence type="ECO:0000256" key="4">
    <source>
        <dbReference type="ARBA" id="ARBA00022679"/>
    </source>
</evidence>
<evidence type="ECO:0000256" key="5">
    <source>
        <dbReference type="ARBA" id="ARBA00022777"/>
    </source>
</evidence>
<protein>
    <recommendedName>
        <fullName evidence="2">histidine kinase</fullName>
        <ecNumber evidence="2">2.7.13.3</ecNumber>
    </recommendedName>
</protein>
<feature type="domain" description="Histidine kinase" evidence="8">
    <location>
        <begin position="190"/>
        <end position="418"/>
    </location>
</feature>
<evidence type="ECO:0000256" key="3">
    <source>
        <dbReference type="ARBA" id="ARBA00022553"/>
    </source>
</evidence>
<dbReference type="SMART" id="SM00387">
    <property type="entry name" value="HATPase_c"/>
    <property type="match status" value="1"/>
</dbReference>
<dbReference type="SUPFAM" id="SSF47384">
    <property type="entry name" value="Homodimeric domain of signal transducing histidine kinase"/>
    <property type="match status" value="1"/>
</dbReference>
<feature type="domain" description="Response regulatory" evidence="9">
    <location>
        <begin position="8"/>
        <end position="126"/>
    </location>
</feature>
<evidence type="ECO:0000313" key="10">
    <source>
        <dbReference type="EMBL" id="GAA4465964.1"/>
    </source>
</evidence>
<keyword evidence="7" id="KW-0175">Coiled coil</keyword>
<dbReference type="CDD" id="cd00082">
    <property type="entry name" value="HisKA"/>
    <property type="match status" value="1"/>
</dbReference>
<dbReference type="InterPro" id="IPR036097">
    <property type="entry name" value="HisK_dim/P_sf"/>
</dbReference>
<dbReference type="RefSeq" id="WP_345247722.1">
    <property type="nucleotide sequence ID" value="NZ_BAABHD010000080.1"/>
</dbReference>
<dbReference type="SUPFAM" id="SSF52172">
    <property type="entry name" value="CheY-like"/>
    <property type="match status" value="1"/>
</dbReference>
<dbReference type="InterPro" id="IPR052162">
    <property type="entry name" value="Sensor_kinase/Photoreceptor"/>
</dbReference>
<name>A0ABP8NHL8_9BACT</name>
<dbReference type="InterPro" id="IPR004358">
    <property type="entry name" value="Sig_transdc_His_kin-like_C"/>
</dbReference>
<dbReference type="Pfam" id="PF00072">
    <property type="entry name" value="Response_reg"/>
    <property type="match status" value="1"/>
</dbReference>
<dbReference type="SUPFAM" id="SSF55874">
    <property type="entry name" value="ATPase domain of HSP90 chaperone/DNA topoisomerase II/histidine kinase"/>
    <property type="match status" value="1"/>
</dbReference>
<keyword evidence="11" id="KW-1185">Reference proteome</keyword>
<dbReference type="Gene3D" id="3.30.565.10">
    <property type="entry name" value="Histidine kinase-like ATPase, C-terminal domain"/>
    <property type="match status" value="1"/>
</dbReference>
<comment type="catalytic activity">
    <reaction evidence="1">
        <text>ATP + protein L-histidine = ADP + protein N-phospho-L-histidine.</text>
        <dbReference type="EC" id="2.7.13.3"/>
    </reaction>
</comment>
<evidence type="ECO:0000313" key="11">
    <source>
        <dbReference type="Proteomes" id="UP001501175"/>
    </source>
</evidence>
<dbReference type="InterPro" id="IPR036890">
    <property type="entry name" value="HATPase_C_sf"/>
</dbReference>